<dbReference type="OrthoDB" id="6188167at2"/>
<dbReference type="Pfam" id="PF07793">
    <property type="entry name" value="DUF1631"/>
    <property type="match status" value="1"/>
</dbReference>
<proteinExistence type="predicted"/>
<comment type="caution">
    <text evidence="1">The sequence shown here is derived from an EMBL/GenBank/DDBJ whole genome shotgun (WGS) entry which is preliminary data.</text>
</comment>
<dbReference type="Proteomes" id="UP000238071">
    <property type="component" value="Unassembled WGS sequence"/>
</dbReference>
<dbReference type="AlphaFoldDB" id="A0A2S6H419"/>
<sequence length="121" mass="13486">MTHLFLNETGYIAVDELIVSAMHPADGNARKQVLKLLPGLIAELRKGLKQIACDKPAQPRFFKDLAVRIHYPNRQKGKNGVKITEIQASQLAEELRRGQAAIVKINEKTLTERGLSELMGL</sequence>
<evidence type="ECO:0000313" key="2">
    <source>
        <dbReference type="Proteomes" id="UP000238071"/>
    </source>
</evidence>
<gene>
    <name evidence="1" type="ORF">B0F88_10416</name>
</gene>
<dbReference type="EMBL" id="PTIY01000004">
    <property type="protein sequence ID" value="PPK72225.1"/>
    <property type="molecule type" value="Genomic_DNA"/>
</dbReference>
<evidence type="ECO:0000313" key="1">
    <source>
        <dbReference type="EMBL" id="PPK72225.1"/>
    </source>
</evidence>
<reference evidence="1 2" key="1">
    <citation type="submission" date="2018-02" db="EMBL/GenBank/DDBJ databases">
        <title>Subsurface microbial communities from deep shales in Ohio and West Virginia, USA.</title>
        <authorList>
            <person name="Wrighton K."/>
        </authorList>
    </citation>
    <scope>NUCLEOTIDE SEQUENCE [LARGE SCALE GENOMIC DNA]</scope>
    <source>
        <strain evidence="1 2">OWC-G53F</strain>
    </source>
</reference>
<name>A0A2S6H419_9GAMM</name>
<organism evidence="1 2">
    <name type="scientific">Methylobacter tundripaludum</name>
    <dbReference type="NCBI Taxonomy" id="173365"/>
    <lineage>
        <taxon>Bacteria</taxon>
        <taxon>Pseudomonadati</taxon>
        <taxon>Pseudomonadota</taxon>
        <taxon>Gammaproteobacteria</taxon>
        <taxon>Methylococcales</taxon>
        <taxon>Methylococcaceae</taxon>
        <taxon>Methylobacter</taxon>
    </lineage>
</organism>
<keyword evidence="2" id="KW-1185">Reference proteome</keyword>
<dbReference type="RefSeq" id="WP_104423029.1">
    <property type="nucleotide sequence ID" value="NZ_PTIY01000004.1"/>
</dbReference>
<protein>
    <submittedName>
        <fullName evidence="1">Uncharacterized protein DUF1631</fullName>
    </submittedName>
</protein>
<dbReference type="InterPro" id="IPR012434">
    <property type="entry name" value="DUF1631"/>
</dbReference>
<accession>A0A2S6H419</accession>